<dbReference type="PROSITE" id="PS51352">
    <property type="entry name" value="THIOREDOXIN_2"/>
    <property type="match status" value="1"/>
</dbReference>
<dbReference type="InterPro" id="IPR036249">
    <property type="entry name" value="Thioredoxin-like_sf"/>
</dbReference>
<comment type="caution">
    <text evidence="2">The sequence shown here is derived from an EMBL/GenBank/DDBJ whole genome shotgun (WGS) entry which is preliminary data.</text>
</comment>
<dbReference type="InterPro" id="IPR050553">
    <property type="entry name" value="Thioredoxin_ResA/DsbE_sf"/>
</dbReference>
<protein>
    <recommendedName>
        <fullName evidence="1">Thioredoxin domain-containing protein</fullName>
    </recommendedName>
</protein>
<name>A0A317F428_9SPHI</name>
<dbReference type="SUPFAM" id="SSF52833">
    <property type="entry name" value="Thioredoxin-like"/>
    <property type="match status" value="1"/>
</dbReference>
<feature type="domain" description="Thioredoxin" evidence="1">
    <location>
        <begin position="24"/>
        <end position="149"/>
    </location>
</feature>
<dbReference type="Gene3D" id="3.40.30.10">
    <property type="entry name" value="Glutaredoxin"/>
    <property type="match status" value="1"/>
</dbReference>
<dbReference type="PROSITE" id="PS51257">
    <property type="entry name" value="PROKAR_LIPOPROTEIN"/>
    <property type="match status" value="1"/>
</dbReference>
<dbReference type="InterPro" id="IPR013740">
    <property type="entry name" value="Redoxin"/>
</dbReference>
<evidence type="ECO:0000259" key="1">
    <source>
        <dbReference type="PROSITE" id="PS51352"/>
    </source>
</evidence>
<organism evidence="2 3">
    <name type="scientific">Pedobacter paludis</name>
    <dbReference type="NCBI Taxonomy" id="2203212"/>
    <lineage>
        <taxon>Bacteria</taxon>
        <taxon>Pseudomonadati</taxon>
        <taxon>Bacteroidota</taxon>
        <taxon>Sphingobacteriia</taxon>
        <taxon>Sphingobacteriales</taxon>
        <taxon>Sphingobacteriaceae</taxon>
        <taxon>Pedobacter</taxon>
    </lineage>
</organism>
<keyword evidence="3" id="KW-1185">Reference proteome</keyword>
<dbReference type="RefSeq" id="WP_109929683.1">
    <property type="nucleotide sequence ID" value="NZ_QGNY01000003.1"/>
</dbReference>
<dbReference type="Pfam" id="PF08534">
    <property type="entry name" value="Redoxin"/>
    <property type="match status" value="1"/>
</dbReference>
<dbReference type="EMBL" id="QGNY01000003">
    <property type="protein sequence ID" value="PWS32236.1"/>
    <property type="molecule type" value="Genomic_DNA"/>
</dbReference>
<dbReference type="GO" id="GO:0016491">
    <property type="term" value="F:oxidoreductase activity"/>
    <property type="evidence" value="ECO:0007669"/>
    <property type="project" value="InterPro"/>
</dbReference>
<evidence type="ECO:0000313" key="2">
    <source>
        <dbReference type="EMBL" id="PWS32236.1"/>
    </source>
</evidence>
<dbReference type="InterPro" id="IPR013766">
    <property type="entry name" value="Thioredoxin_domain"/>
</dbReference>
<dbReference type="AlphaFoldDB" id="A0A317F428"/>
<dbReference type="Proteomes" id="UP000245391">
    <property type="component" value="Unassembled WGS sequence"/>
</dbReference>
<dbReference type="PANTHER" id="PTHR42852:SF17">
    <property type="entry name" value="THIOREDOXIN-LIKE PROTEIN HI_1115"/>
    <property type="match status" value="1"/>
</dbReference>
<evidence type="ECO:0000313" key="3">
    <source>
        <dbReference type="Proteomes" id="UP000245391"/>
    </source>
</evidence>
<gene>
    <name evidence="2" type="ORF">DF947_10735</name>
</gene>
<dbReference type="PANTHER" id="PTHR42852">
    <property type="entry name" value="THIOL:DISULFIDE INTERCHANGE PROTEIN DSBE"/>
    <property type="match status" value="1"/>
</dbReference>
<dbReference type="OrthoDB" id="662072at2"/>
<accession>A0A317F428</accession>
<proteinExistence type="predicted"/>
<sequence length="164" mass="19051">MKYIFILISIVLIQSCGLKKGNTNRAGENFPESTLTTLDGKVMDTREWSRGEAFLLFYFSTDCPHCQKELIEMKKESRLLEKRKILMVTWNRNFDEVNEYGKQSGYAELENVTIAVDSDRNLASHFSIRSFPFIVLYSKDRKFIKSFRGEIEPKVILSDKNSES</sequence>
<reference evidence="3" key="1">
    <citation type="submission" date="2018-05" db="EMBL/GenBank/DDBJ databases">
        <title>Pedobacter paludis sp. nov., isolated from wetland soil.</title>
        <authorList>
            <person name="Zhang Y."/>
        </authorList>
    </citation>
    <scope>NUCLEOTIDE SEQUENCE [LARGE SCALE GENOMIC DNA]</scope>
    <source>
        <strain evidence="3">R-8</strain>
    </source>
</reference>